<protein>
    <recommendedName>
        <fullName evidence="1">Oxidoreductase-like domain-containing protein</fullName>
    </recommendedName>
</protein>
<reference evidence="2" key="1">
    <citation type="submission" date="2020-09" db="EMBL/GenBank/DDBJ databases">
        <authorList>
            <person name="Kikuchi T."/>
        </authorList>
    </citation>
    <scope>NUCLEOTIDE SEQUENCE</scope>
    <source>
        <strain evidence="2">SH1</strain>
    </source>
</reference>
<dbReference type="EMBL" id="CAJFCW020000004">
    <property type="protein sequence ID" value="CAG9112444.1"/>
    <property type="molecule type" value="Genomic_DNA"/>
</dbReference>
<name>A0A811KU39_9BILA</name>
<dbReference type="AlphaFoldDB" id="A0A811KU39"/>
<evidence type="ECO:0000313" key="3">
    <source>
        <dbReference type="Proteomes" id="UP000614601"/>
    </source>
</evidence>
<dbReference type="InterPro" id="IPR039251">
    <property type="entry name" value="OXLD1"/>
</dbReference>
<dbReference type="Proteomes" id="UP000783686">
    <property type="component" value="Unassembled WGS sequence"/>
</dbReference>
<keyword evidence="3" id="KW-1185">Reference proteome</keyword>
<accession>A0A811KU39</accession>
<dbReference type="OrthoDB" id="10064411at2759"/>
<feature type="domain" description="Oxidoreductase-like" evidence="1">
    <location>
        <begin position="27"/>
        <end position="57"/>
    </location>
</feature>
<dbReference type="Pfam" id="PF09791">
    <property type="entry name" value="Oxidored-like"/>
    <property type="match status" value="1"/>
</dbReference>
<proteinExistence type="predicted"/>
<dbReference type="GO" id="GO:0005739">
    <property type="term" value="C:mitochondrion"/>
    <property type="evidence" value="ECO:0007669"/>
    <property type="project" value="TreeGrafter"/>
</dbReference>
<comment type="caution">
    <text evidence="2">The sequence shown here is derived from an EMBL/GenBank/DDBJ whole genome shotgun (WGS) entry which is preliminary data.</text>
</comment>
<organism evidence="2 3">
    <name type="scientific">Bursaphelenchus okinawaensis</name>
    <dbReference type="NCBI Taxonomy" id="465554"/>
    <lineage>
        <taxon>Eukaryota</taxon>
        <taxon>Metazoa</taxon>
        <taxon>Ecdysozoa</taxon>
        <taxon>Nematoda</taxon>
        <taxon>Chromadorea</taxon>
        <taxon>Rhabditida</taxon>
        <taxon>Tylenchina</taxon>
        <taxon>Tylenchomorpha</taxon>
        <taxon>Aphelenchoidea</taxon>
        <taxon>Aphelenchoididae</taxon>
        <taxon>Bursaphelenchus</taxon>
    </lineage>
</organism>
<dbReference type="PANTHER" id="PTHR21193">
    <property type="entry name" value="OXIDOREDUCTASE-LIKE DOMAIN-CONTAINING PROTEIN 1"/>
    <property type="match status" value="1"/>
</dbReference>
<gene>
    <name evidence="2" type="ORF">BOKJ2_LOCUS8389</name>
</gene>
<dbReference type="Proteomes" id="UP000614601">
    <property type="component" value="Unassembled WGS sequence"/>
</dbReference>
<evidence type="ECO:0000313" key="2">
    <source>
        <dbReference type="EMBL" id="CAD5219328.1"/>
    </source>
</evidence>
<sequence>MRFYNLMAKRYLQQSFKRYKELKTPVFPEPPDPNLCCGSGCQNCVWIEYAQKVGDYFDTHPEGNNLSIQQRRDKIQRLLDENIADPSLRAYLSIEAKMKL</sequence>
<evidence type="ECO:0000259" key="1">
    <source>
        <dbReference type="Pfam" id="PF09791"/>
    </source>
</evidence>
<dbReference type="PANTHER" id="PTHR21193:SF3">
    <property type="entry name" value="OXIDOREDUCTASE-LIKE DOMAIN-CONTAINING PROTEIN 1"/>
    <property type="match status" value="1"/>
</dbReference>
<dbReference type="EMBL" id="CAJFDH010000004">
    <property type="protein sequence ID" value="CAD5219328.1"/>
    <property type="molecule type" value="Genomic_DNA"/>
</dbReference>
<dbReference type="InterPro" id="IPR019180">
    <property type="entry name" value="Oxidoreductase-like_N"/>
</dbReference>